<keyword evidence="3" id="KW-1185">Reference proteome</keyword>
<organism evidence="2 3">
    <name type="scientific">Acetobacteroides hydrogenigenes</name>
    <dbReference type="NCBI Taxonomy" id="979970"/>
    <lineage>
        <taxon>Bacteria</taxon>
        <taxon>Pseudomonadati</taxon>
        <taxon>Bacteroidota</taxon>
        <taxon>Bacteroidia</taxon>
        <taxon>Bacteroidales</taxon>
        <taxon>Rikenellaceae</taxon>
        <taxon>Acetobacteroides</taxon>
    </lineage>
</organism>
<dbReference type="Gene3D" id="1.10.260.40">
    <property type="entry name" value="lambda repressor-like DNA-binding domains"/>
    <property type="match status" value="1"/>
</dbReference>
<dbReference type="GO" id="GO:0003677">
    <property type="term" value="F:DNA binding"/>
    <property type="evidence" value="ECO:0007669"/>
    <property type="project" value="UniProtKB-KW"/>
</dbReference>
<dbReference type="InterPro" id="IPR010982">
    <property type="entry name" value="Lambda_DNA-bd_dom_sf"/>
</dbReference>
<evidence type="ECO:0000313" key="3">
    <source>
        <dbReference type="Proteomes" id="UP000294830"/>
    </source>
</evidence>
<dbReference type="EMBL" id="SLWB01000001">
    <property type="protein sequence ID" value="TCN73233.1"/>
    <property type="molecule type" value="Genomic_DNA"/>
</dbReference>
<keyword evidence="2" id="KW-0238">DNA-binding</keyword>
<dbReference type="RefSeq" id="WP_131838008.1">
    <property type="nucleotide sequence ID" value="NZ_SLWB01000001.1"/>
</dbReference>
<dbReference type="InterPro" id="IPR001387">
    <property type="entry name" value="Cro/C1-type_HTH"/>
</dbReference>
<dbReference type="Proteomes" id="UP000294830">
    <property type="component" value="Unassembled WGS sequence"/>
</dbReference>
<dbReference type="AlphaFoldDB" id="A0A4R2EZZ9"/>
<accession>A0A4R2EZZ9</accession>
<dbReference type="OrthoDB" id="9805309at2"/>
<name>A0A4R2EZZ9_9BACT</name>
<evidence type="ECO:0000259" key="1">
    <source>
        <dbReference type="Pfam" id="PF13443"/>
    </source>
</evidence>
<dbReference type="SUPFAM" id="SSF47413">
    <property type="entry name" value="lambda repressor-like DNA-binding domains"/>
    <property type="match status" value="1"/>
</dbReference>
<feature type="domain" description="HTH cro/C1-type" evidence="1">
    <location>
        <begin position="5"/>
        <end position="67"/>
    </location>
</feature>
<gene>
    <name evidence="2" type="ORF">CLV25_101454</name>
</gene>
<protein>
    <submittedName>
        <fullName evidence="2">DNA-binding Xre family transcriptional regulator</fullName>
    </submittedName>
</protein>
<reference evidence="2 3" key="1">
    <citation type="submission" date="2019-03" db="EMBL/GenBank/DDBJ databases">
        <title>Genomic Encyclopedia of Archaeal and Bacterial Type Strains, Phase II (KMG-II): from individual species to whole genera.</title>
        <authorList>
            <person name="Goeker M."/>
        </authorList>
    </citation>
    <scope>NUCLEOTIDE SEQUENCE [LARGE SCALE GENOMIC DNA]</scope>
    <source>
        <strain evidence="2 3">RL-C</strain>
    </source>
</reference>
<sequence length="116" mass="13659">MLKLNLHRILTLRGIENPYSHLRSKGYQRHKITNLMQGKNATVNLEELEYLCEAYGCTPNDLLEWTPSKKNENNESHPLQPLRRSKMPVSIYKIIETLPPDRLEELERYILEKDGK</sequence>
<proteinExistence type="predicted"/>
<dbReference type="Pfam" id="PF13443">
    <property type="entry name" value="HTH_26"/>
    <property type="match status" value="1"/>
</dbReference>
<comment type="caution">
    <text evidence="2">The sequence shown here is derived from an EMBL/GenBank/DDBJ whole genome shotgun (WGS) entry which is preliminary data.</text>
</comment>
<evidence type="ECO:0000313" key="2">
    <source>
        <dbReference type="EMBL" id="TCN73233.1"/>
    </source>
</evidence>